<reference evidence="2 3" key="1">
    <citation type="journal article" date="2019" name="Emerg. Microbes Infect.">
        <title>Comprehensive subspecies identification of 175 nontuberculous mycobacteria species based on 7547 genomic profiles.</title>
        <authorList>
            <person name="Matsumoto Y."/>
            <person name="Kinjo T."/>
            <person name="Motooka D."/>
            <person name="Nabeya D."/>
            <person name="Jung N."/>
            <person name="Uechi K."/>
            <person name="Horii T."/>
            <person name="Iida T."/>
            <person name="Fujita J."/>
            <person name="Nakamura S."/>
        </authorList>
    </citation>
    <scope>NUCLEOTIDE SEQUENCE [LARGE SCALE GENOMIC DNA]</scope>
    <source>
        <strain evidence="2 3">JCM 18538</strain>
    </source>
</reference>
<geneLocation type="plasmid" evidence="3">
    <name>pjcm18538 dna</name>
</geneLocation>
<evidence type="ECO:0000313" key="2">
    <source>
        <dbReference type="EMBL" id="BBY48214.1"/>
    </source>
</evidence>
<evidence type="ECO:0000256" key="1">
    <source>
        <dbReference type="SAM" id="MobiDB-lite"/>
    </source>
</evidence>
<dbReference type="KEGG" id="marz:MARA_16820"/>
<organism evidence="2 3">
    <name type="scientific">Mycolicibacterium arabiense</name>
    <dbReference type="NCBI Taxonomy" id="1286181"/>
    <lineage>
        <taxon>Bacteria</taxon>
        <taxon>Bacillati</taxon>
        <taxon>Actinomycetota</taxon>
        <taxon>Actinomycetes</taxon>
        <taxon>Mycobacteriales</taxon>
        <taxon>Mycobacteriaceae</taxon>
        <taxon>Mycolicibacterium</taxon>
    </lineage>
</organism>
<feature type="compositionally biased region" description="Basic and acidic residues" evidence="1">
    <location>
        <begin position="109"/>
        <end position="127"/>
    </location>
</feature>
<gene>
    <name evidence="2" type="ORF">MARA_16820</name>
</gene>
<keyword evidence="3" id="KW-1185">Reference proteome</keyword>
<proteinExistence type="predicted"/>
<dbReference type="EMBL" id="AP022593">
    <property type="protein sequence ID" value="BBY48214.1"/>
    <property type="molecule type" value="Genomic_DNA"/>
</dbReference>
<protein>
    <submittedName>
        <fullName evidence="2">Uncharacterized protein</fullName>
    </submittedName>
</protein>
<dbReference type="Proteomes" id="UP000467428">
    <property type="component" value="Chromosome"/>
</dbReference>
<feature type="compositionally biased region" description="Low complexity" evidence="1">
    <location>
        <begin position="155"/>
        <end position="176"/>
    </location>
</feature>
<accession>A0A7I7RUD9</accession>
<evidence type="ECO:0000313" key="3">
    <source>
        <dbReference type="Proteomes" id="UP000467428"/>
    </source>
</evidence>
<name>A0A7I7RUD9_9MYCO</name>
<dbReference type="SUPFAM" id="SSF82171">
    <property type="entry name" value="DPP6 N-terminal domain-like"/>
    <property type="match status" value="1"/>
</dbReference>
<dbReference type="RefSeq" id="WP_163918035.1">
    <property type="nucleotide sequence ID" value="NZ_AP022593.1"/>
</dbReference>
<sequence length="496" mass="49082">MTEGEPAPDDAAIPEQPPDGSSTGATAQVGPDSSPPVVVRSTGGANTTINGESAPDETTMAPADGAAVDPGTPAQSDGSPVDAPAGPGVAVEPTTAPPTDSDQPVVDGSKPDDSDFSRRSDGRRDLRWPPTPAAADTVLIEVDATPTSRGPANPTPAEGSAAAAEAPAVAAARPPVDDPVTPADAVLAFAAKAGVALLAPLAAFGNGTPTAPPMAWTVLAWVRREFDDAIDAVLAEGERATRSDGALVVLTAETQRPDASGRTAVVTSVPDATESNAMESNAHVAVLDVGTGAVVGEPLVLVGQRAVAVAFASGGTRMAVATYGDESGVTRLVVADAATGDPVGEGATVDGRPGGFGIASDGDLAALVAIADDATTDSQAARVLTVDTDTGERGGDVVTVVGQSVVDVLVVGDVDRAVVTTEVTDAESGAFVTTVTVVDLLGPDRLASVTIDGSAESTSMGTDGTTITVTTSTRDVGTGVLRTGMTSIDVRTGELV</sequence>
<dbReference type="AlphaFoldDB" id="A0A7I7RUD9"/>
<feature type="region of interest" description="Disordered" evidence="1">
    <location>
        <begin position="1"/>
        <end position="176"/>
    </location>
</feature>